<dbReference type="GO" id="GO:0005886">
    <property type="term" value="C:plasma membrane"/>
    <property type="evidence" value="ECO:0007669"/>
    <property type="project" value="UniProtKB-SubCell"/>
</dbReference>
<dbReference type="EMBL" id="RXLP01000025">
    <property type="protein sequence ID" value="TCD53905.1"/>
    <property type="molecule type" value="Genomic_DNA"/>
</dbReference>
<comment type="similarity">
    <text evidence="2">Belongs to the ABC transporter superfamily.</text>
</comment>
<keyword evidence="5 8" id="KW-0067">ATP-binding</keyword>
<evidence type="ECO:0000256" key="2">
    <source>
        <dbReference type="ARBA" id="ARBA00005417"/>
    </source>
</evidence>
<protein>
    <submittedName>
        <fullName evidence="8">ABC transporter ATP-binding protein</fullName>
    </submittedName>
</protein>
<reference evidence="8 9" key="1">
    <citation type="submission" date="2018-12" db="EMBL/GenBank/DDBJ databases">
        <title>Alloscrdovia theropitheci sp. nov: a novel taxon from the feces of the bleeding-herat monkey (Theropithecus geleda).</title>
        <authorList>
            <person name="Modesto M."/>
        </authorList>
    </citation>
    <scope>NUCLEOTIDE SEQUENCE [LARGE SCALE GENOMIC DNA]</scope>
    <source>
        <strain evidence="8 9">GLDI4/2</strain>
    </source>
</reference>
<accession>A0A4R0QS33</accession>
<keyword evidence="3" id="KW-0813">Transport</keyword>
<dbReference type="GO" id="GO:0046677">
    <property type="term" value="P:response to antibiotic"/>
    <property type="evidence" value="ECO:0007669"/>
    <property type="project" value="UniProtKB-KW"/>
</dbReference>
<dbReference type="OrthoDB" id="9804819at2"/>
<evidence type="ECO:0000256" key="5">
    <source>
        <dbReference type="ARBA" id="ARBA00022840"/>
    </source>
</evidence>
<proteinExistence type="inferred from homology"/>
<keyword evidence="4" id="KW-0547">Nucleotide-binding</keyword>
<comment type="subcellular location">
    <subcellularLocation>
        <location evidence="1">Cell membrane</location>
        <topology evidence="1">Peripheral membrane protein</topology>
    </subcellularLocation>
</comment>
<sequence length="371" mass="40808">MNDDTEALALYRSGREGNLYNGNNEAQDNGDSVVHQLELNNVVRSYKVRENGKRTSRTILHNINLHIDSGEILCLVGPNGAGKTTTCKIAGTLLTPDSGDVRIAGIDAVRDPLRARSHMSLLLGGESGFYRSVSAIDNLRYFADLAGVSYKDREARIAQALDRVGLSEVSKDKVQTFSRGMWQRLHIARAMVAQSDVLLLDEPTTGLDPENSRNVRSLVQELRSQGVAILLTTHEMSEAEKLADSVAIINDGEIIARGSVSQLAQSQNIDHVSAYSYEGEELPDEMIDQIRALDGVMWCEAFESHGVWNVTVMWNTPYEVQEKLALPQGLHMLGNRSASLEETYLAILENVHATSGTQNIDELSEVEASNE</sequence>
<dbReference type="RefSeq" id="WP_131284845.1">
    <property type="nucleotide sequence ID" value="NZ_RXLP01000025.1"/>
</dbReference>
<dbReference type="SUPFAM" id="SSF52540">
    <property type="entry name" value="P-loop containing nucleoside triphosphate hydrolases"/>
    <property type="match status" value="1"/>
</dbReference>
<dbReference type="PROSITE" id="PS50893">
    <property type="entry name" value="ABC_TRANSPORTER_2"/>
    <property type="match status" value="1"/>
</dbReference>
<dbReference type="InterPro" id="IPR003439">
    <property type="entry name" value="ABC_transporter-like_ATP-bd"/>
</dbReference>
<dbReference type="CDD" id="cd03230">
    <property type="entry name" value="ABC_DR_subfamily_A"/>
    <property type="match status" value="1"/>
</dbReference>
<evidence type="ECO:0000256" key="4">
    <source>
        <dbReference type="ARBA" id="ARBA00022741"/>
    </source>
</evidence>
<keyword evidence="6" id="KW-0046">Antibiotic resistance</keyword>
<comment type="caution">
    <text evidence="8">The sequence shown here is derived from an EMBL/GenBank/DDBJ whole genome shotgun (WGS) entry which is preliminary data.</text>
</comment>
<evidence type="ECO:0000256" key="3">
    <source>
        <dbReference type="ARBA" id="ARBA00022448"/>
    </source>
</evidence>
<dbReference type="Proteomes" id="UP000291289">
    <property type="component" value="Unassembled WGS sequence"/>
</dbReference>
<evidence type="ECO:0000313" key="8">
    <source>
        <dbReference type="EMBL" id="TCD53905.1"/>
    </source>
</evidence>
<dbReference type="Gene3D" id="3.40.50.300">
    <property type="entry name" value="P-loop containing nucleotide triphosphate hydrolases"/>
    <property type="match status" value="1"/>
</dbReference>
<name>A0A4R0QS33_9BIFI</name>
<evidence type="ECO:0000259" key="7">
    <source>
        <dbReference type="PROSITE" id="PS50893"/>
    </source>
</evidence>
<evidence type="ECO:0000313" key="9">
    <source>
        <dbReference type="Proteomes" id="UP000291289"/>
    </source>
</evidence>
<dbReference type="InterPro" id="IPR050763">
    <property type="entry name" value="ABC_transporter_ATP-binding"/>
</dbReference>
<dbReference type="GO" id="GO:0016887">
    <property type="term" value="F:ATP hydrolysis activity"/>
    <property type="evidence" value="ECO:0007669"/>
    <property type="project" value="InterPro"/>
</dbReference>
<dbReference type="InterPro" id="IPR003593">
    <property type="entry name" value="AAA+_ATPase"/>
</dbReference>
<dbReference type="GO" id="GO:0005524">
    <property type="term" value="F:ATP binding"/>
    <property type="evidence" value="ECO:0007669"/>
    <property type="project" value="UniProtKB-KW"/>
</dbReference>
<dbReference type="Pfam" id="PF00005">
    <property type="entry name" value="ABC_tran"/>
    <property type="match status" value="1"/>
</dbReference>
<evidence type="ECO:0000256" key="6">
    <source>
        <dbReference type="ARBA" id="ARBA00023251"/>
    </source>
</evidence>
<dbReference type="PANTHER" id="PTHR42711:SF5">
    <property type="entry name" value="ABC TRANSPORTER ATP-BINDING PROTEIN NATA"/>
    <property type="match status" value="1"/>
</dbReference>
<gene>
    <name evidence="8" type="ORF">EJ419_06540</name>
</gene>
<dbReference type="InterPro" id="IPR027417">
    <property type="entry name" value="P-loop_NTPase"/>
</dbReference>
<dbReference type="PANTHER" id="PTHR42711">
    <property type="entry name" value="ABC TRANSPORTER ATP-BINDING PROTEIN"/>
    <property type="match status" value="1"/>
</dbReference>
<evidence type="ECO:0000256" key="1">
    <source>
        <dbReference type="ARBA" id="ARBA00004202"/>
    </source>
</evidence>
<feature type="domain" description="ABC transporter" evidence="7">
    <location>
        <begin position="37"/>
        <end position="276"/>
    </location>
</feature>
<dbReference type="AlphaFoldDB" id="A0A4R0QS33"/>
<keyword evidence="9" id="KW-1185">Reference proteome</keyword>
<dbReference type="SMART" id="SM00382">
    <property type="entry name" value="AAA"/>
    <property type="match status" value="1"/>
</dbReference>
<organism evidence="8 9">
    <name type="scientific">Alloscardovia theropitheci</name>
    <dbReference type="NCBI Taxonomy" id="2496842"/>
    <lineage>
        <taxon>Bacteria</taxon>
        <taxon>Bacillati</taxon>
        <taxon>Actinomycetota</taxon>
        <taxon>Actinomycetes</taxon>
        <taxon>Bifidobacteriales</taxon>
        <taxon>Bifidobacteriaceae</taxon>
        <taxon>Alloscardovia</taxon>
    </lineage>
</organism>